<feature type="site" description="Important for substrate specificity" evidence="3">
    <location>
        <position position="169"/>
    </location>
</feature>
<feature type="binding site" evidence="3">
    <location>
        <position position="11"/>
    </location>
    <ligand>
        <name>phosphate</name>
        <dbReference type="ChEBI" id="CHEBI:43474"/>
    </ligand>
</feature>
<keyword evidence="6" id="KW-1185">Reference proteome</keyword>
<dbReference type="SUPFAM" id="SSF53167">
    <property type="entry name" value="Purine and uridine phosphorylases"/>
    <property type="match status" value="1"/>
</dbReference>
<feature type="binding site" evidence="3">
    <location>
        <position position="188"/>
    </location>
    <ligand>
        <name>phosphate</name>
        <dbReference type="ChEBI" id="CHEBI:43474"/>
    </ligand>
</feature>
<dbReference type="OrthoDB" id="1523230at2"/>
<evidence type="ECO:0000256" key="1">
    <source>
        <dbReference type="ARBA" id="ARBA00022676"/>
    </source>
</evidence>
<comment type="function">
    <text evidence="3">Purine nucleoside phosphorylase which is highly specific for 6-oxopurine nucleosides. Cleaves guanosine or inosine to respective bases and sugar-1-phosphate molecules. Involved in purine salvage.</text>
</comment>
<organism evidence="5 6">
    <name type="scientific">Natronospirillum operosum</name>
    <dbReference type="NCBI Taxonomy" id="2759953"/>
    <lineage>
        <taxon>Bacteria</taxon>
        <taxon>Pseudomonadati</taxon>
        <taxon>Pseudomonadota</taxon>
        <taxon>Gammaproteobacteria</taxon>
        <taxon>Oceanospirillales</taxon>
        <taxon>Natronospirillaceae</taxon>
        <taxon>Natronospirillum</taxon>
    </lineage>
</organism>
<proteinExistence type="inferred from homology"/>
<feature type="site" description="Important for substrate specificity" evidence="3">
    <location>
        <position position="223"/>
    </location>
</feature>
<comment type="subunit">
    <text evidence="3">Homohexamer. Dimer of a homotrimer.</text>
</comment>
<comment type="miscellaneous">
    <text evidence="3">Although this enzyme belongs to the family of MTA phosphorylases based on sequence homology, it has been shown that conserved amino acid substitutions in the substrate binding pocket convert the substrate specificity of this enzyme from 6-aminopurines to 6-oxopurines.</text>
</comment>
<protein>
    <recommendedName>
        <fullName evidence="3">Probable 6-oxopurine nucleoside phosphorylase</fullName>
        <ecNumber evidence="3">2.4.2.1</ecNumber>
    </recommendedName>
    <alternativeName>
        <fullName evidence="3">Purine nucleoside phosphorylase</fullName>
        <shortName evidence="3">PNP</shortName>
    </alternativeName>
</protein>
<name>A0A4Z0WFW8_9GAMM</name>
<dbReference type="EMBL" id="SRMF01000001">
    <property type="protein sequence ID" value="TGG95920.1"/>
    <property type="molecule type" value="Genomic_DNA"/>
</dbReference>
<dbReference type="PANTHER" id="PTHR42679">
    <property type="entry name" value="S-METHYL-5'-THIOADENOSINE PHOSPHORYLASE"/>
    <property type="match status" value="1"/>
</dbReference>
<dbReference type="Pfam" id="PF01048">
    <property type="entry name" value="PNP_UDP_1"/>
    <property type="match status" value="1"/>
</dbReference>
<evidence type="ECO:0000256" key="3">
    <source>
        <dbReference type="HAMAP-Rule" id="MF_01963"/>
    </source>
</evidence>
<reference evidence="5 6" key="1">
    <citation type="submission" date="2019-04" db="EMBL/GenBank/DDBJ databases">
        <title>Natronospirillum operosus gen. nov., sp. nov., a haloalkaliphilic satellite isolated from decaying biomass of laboratory culture of cyanobacterium Geitlerinema sp. and proposal of Natronospirillaceae fam. nov. and Saccharospirillaceae fam. nov.</title>
        <authorList>
            <person name="Kevbrin V."/>
            <person name="Boltyanskaya Y."/>
            <person name="Koziaeva V."/>
            <person name="Grouzdev D.S."/>
            <person name="Park M."/>
            <person name="Cho J."/>
        </authorList>
    </citation>
    <scope>NUCLEOTIDE SEQUENCE [LARGE SCALE GENOMIC DNA]</scope>
    <source>
        <strain evidence="5 6">G-116</strain>
    </source>
</reference>
<gene>
    <name evidence="5" type="ORF">E4656_05845</name>
</gene>
<comment type="pathway">
    <text evidence="3">Purine metabolism; purine nucleoside salvage.</text>
</comment>
<dbReference type="CDD" id="cd09010">
    <property type="entry name" value="MTAP_SsMTAPII_like_MTIP"/>
    <property type="match status" value="1"/>
</dbReference>
<feature type="domain" description="Nucleoside phosphorylase" evidence="4">
    <location>
        <begin position="4"/>
        <end position="245"/>
    </location>
</feature>
<comment type="caution">
    <text evidence="3">Lacks conserved residue(s) required for the propagation of feature annotation.</text>
</comment>
<dbReference type="InterPro" id="IPR035994">
    <property type="entry name" value="Nucleoside_phosphorylase_sf"/>
</dbReference>
<comment type="caution">
    <text evidence="5">The sequence shown here is derived from an EMBL/GenBank/DDBJ whole genome shotgun (WGS) entry which is preliminary data.</text>
</comment>
<accession>A0A4Z0WFW8</accession>
<dbReference type="EC" id="2.4.2.1" evidence="3"/>
<dbReference type="GO" id="GO:0006166">
    <property type="term" value="P:purine ribonucleoside salvage"/>
    <property type="evidence" value="ECO:0007669"/>
    <property type="project" value="UniProtKB-UniRule"/>
</dbReference>
<dbReference type="AlphaFoldDB" id="A0A4Z0WFW8"/>
<evidence type="ECO:0000259" key="4">
    <source>
        <dbReference type="Pfam" id="PF01048"/>
    </source>
</evidence>
<dbReference type="Proteomes" id="UP000297475">
    <property type="component" value="Unassembled WGS sequence"/>
</dbReference>
<evidence type="ECO:0000256" key="2">
    <source>
        <dbReference type="ARBA" id="ARBA00022679"/>
    </source>
</evidence>
<evidence type="ECO:0000313" key="6">
    <source>
        <dbReference type="Proteomes" id="UP000297475"/>
    </source>
</evidence>
<dbReference type="Gene3D" id="3.40.50.1580">
    <property type="entry name" value="Nucleoside phosphorylase domain"/>
    <property type="match status" value="1"/>
</dbReference>
<keyword evidence="2 3" id="KW-0808">Transferase</keyword>
<dbReference type="UniPathway" id="UPA00606"/>
<dbReference type="NCBIfam" id="NF006599">
    <property type="entry name" value="PRK09136.1"/>
    <property type="match status" value="1"/>
</dbReference>
<comment type="catalytic activity">
    <reaction evidence="3">
        <text>a purine D-ribonucleoside + phosphate = a purine nucleobase + alpha-D-ribose 1-phosphate</text>
        <dbReference type="Rhea" id="RHEA:19805"/>
        <dbReference type="ChEBI" id="CHEBI:26386"/>
        <dbReference type="ChEBI" id="CHEBI:43474"/>
        <dbReference type="ChEBI" id="CHEBI:57720"/>
        <dbReference type="ChEBI" id="CHEBI:142355"/>
        <dbReference type="EC" id="2.4.2.1"/>
    </reaction>
</comment>
<dbReference type="HAMAP" id="MF_01963">
    <property type="entry name" value="MTAP"/>
    <property type="match status" value="1"/>
</dbReference>
<comment type="similarity">
    <text evidence="3">Belongs to the PNP/MTAP phosphorylase family. MTAP subfamily.</text>
</comment>
<dbReference type="GO" id="GO:0005829">
    <property type="term" value="C:cytosol"/>
    <property type="evidence" value="ECO:0007669"/>
    <property type="project" value="TreeGrafter"/>
</dbReference>
<dbReference type="GO" id="GO:0017061">
    <property type="term" value="F:S-methyl-5-thioadenosine phosphorylase activity"/>
    <property type="evidence" value="ECO:0007669"/>
    <property type="project" value="InterPro"/>
</dbReference>
<evidence type="ECO:0000313" key="5">
    <source>
        <dbReference type="EMBL" id="TGG95920.1"/>
    </source>
</evidence>
<feature type="binding site" evidence="3">
    <location>
        <position position="187"/>
    </location>
    <ligand>
        <name>substrate</name>
    </ligand>
</feature>
<dbReference type="InterPro" id="IPR000845">
    <property type="entry name" value="Nucleoside_phosphorylase_d"/>
</dbReference>
<feature type="binding site" evidence="3">
    <location>
        <begin position="53"/>
        <end position="54"/>
    </location>
    <ligand>
        <name>phosphate</name>
        <dbReference type="ChEBI" id="CHEBI:43474"/>
    </ligand>
</feature>
<feature type="binding site" evidence="3">
    <location>
        <begin position="211"/>
        <end position="213"/>
    </location>
    <ligand>
        <name>substrate</name>
    </ligand>
</feature>
<dbReference type="PANTHER" id="PTHR42679:SF2">
    <property type="entry name" value="S-METHYL-5'-THIOADENOSINE PHOSPHORYLASE"/>
    <property type="match status" value="1"/>
</dbReference>
<keyword evidence="3" id="KW-0660">Purine salvage</keyword>
<dbReference type="GO" id="GO:0019509">
    <property type="term" value="P:L-methionine salvage from methylthioadenosine"/>
    <property type="evidence" value="ECO:0007669"/>
    <property type="project" value="TreeGrafter"/>
</dbReference>
<dbReference type="InterPro" id="IPR010044">
    <property type="entry name" value="MTAP"/>
</dbReference>
<sequence>MTRTIAIIGGTGLTEPSRLQVVNAHDVQTPYGHTSAPILEGDMGGNRVLFLARHGHPHRIPPHQVNYRANLWALQKLYATDIVSINAVGSINIEAMPTRSMVLPDQIIDYTWGRIHTFYQGDMESVKHVDLSFPYTDSLRDVLRRAARESGKAIADGGVYGVTQGPRLETAAEITRMERDGCDVVGMTGMPEAALARELKLNYASLALVVNPAAGKSSKVITLKDIQATLTVGMVDVRDVISETVRIFYED</sequence>
<keyword evidence="1 3" id="KW-0328">Glycosyltransferase</keyword>
<dbReference type="RefSeq" id="WP_135481974.1">
    <property type="nucleotide sequence ID" value="NZ_SRMF01000001.1"/>
</dbReference>